<protein>
    <submittedName>
        <fullName evidence="2">Uncharacterized protein</fullName>
    </submittedName>
</protein>
<accession>A0A4S8KIV6</accession>
<keyword evidence="3" id="KW-1185">Reference proteome</keyword>
<reference evidence="2 3" key="1">
    <citation type="journal article" date="2019" name="Nat. Ecol. Evol.">
        <title>Megaphylogeny resolves global patterns of mushroom evolution.</title>
        <authorList>
            <person name="Varga T."/>
            <person name="Krizsan K."/>
            <person name="Foldi C."/>
            <person name="Dima B."/>
            <person name="Sanchez-Garcia M."/>
            <person name="Sanchez-Ramirez S."/>
            <person name="Szollosi G.J."/>
            <person name="Szarkandi J.G."/>
            <person name="Papp V."/>
            <person name="Albert L."/>
            <person name="Andreopoulos W."/>
            <person name="Angelini C."/>
            <person name="Antonin V."/>
            <person name="Barry K.W."/>
            <person name="Bougher N.L."/>
            <person name="Buchanan P."/>
            <person name="Buyck B."/>
            <person name="Bense V."/>
            <person name="Catcheside P."/>
            <person name="Chovatia M."/>
            <person name="Cooper J."/>
            <person name="Damon W."/>
            <person name="Desjardin D."/>
            <person name="Finy P."/>
            <person name="Geml J."/>
            <person name="Haridas S."/>
            <person name="Hughes K."/>
            <person name="Justo A."/>
            <person name="Karasinski D."/>
            <person name="Kautmanova I."/>
            <person name="Kiss B."/>
            <person name="Kocsube S."/>
            <person name="Kotiranta H."/>
            <person name="LaButti K.M."/>
            <person name="Lechner B.E."/>
            <person name="Liimatainen K."/>
            <person name="Lipzen A."/>
            <person name="Lukacs Z."/>
            <person name="Mihaltcheva S."/>
            <person name="Morgado L.N."/>
            <person name="Niskanen T."/>
            <person name="Noordeloos M.E."/>
            <person name="Ohm R.A."/>
            <person name="Ortiz-Santana B."/>
            <person name="Ovrebo C."/>
            <person name="Racz N."/>
            <person name="Riley R."/>
            <person name="Savchenko A."/>
            <person name="Shiryaev A."/>
            <person name="Soop K."/>
            <person name="Spirin V."/>
            <person name="Szebenyi C."/>
            <person name="Tomsovsky M."/>
            <person name="Tulloss R.E."/>
            <person name="Uehling J."/>
            <person name="Grigoriev I.V."/>
            <person name="Vagvolgyi C."/>
            <person name="Papp T."/>
            <person name="Martin F.M."/>
            <person name="Miettinen O."/>
            <person name="Hibbett D.S."/>
            <person name="Nagy L.G."/>
        </authorList>
    </citation>
    <scope>NUCLEOTIDE SEQUENCE [LARGE SCALE GENOMIC DNA]</scope>
    <source>
        <strain evidence="2 3">CBS 962.96</strain>
    </source>
</reference>
<dbReference type="Proteomes" id="UP000297245">
    <property type="component" value="Unassembled WGS sequence"/>
</dbReference>
<name>A0A4S8KIV6_DENBC</name>
<dbReference type="EMBL" id="ML182354">
    <property type="protein sequence ID" value="THU75329.1"/>
    <property type="molecule type" value="Genomic_DNA"/>
</dbReference>
<evidence type="ECO:0000313" key="2">
    <source>
        <dbReference type="EMBL" id="THU75329.1"/>
    </source>
</evidence>
<dbReference type="OrthoDB" id="3046222at2759"/>
<evidence type="ECO:0000256" key="1">
    <source>
        <dbReference type="SAM" id="MobiDB-lite"/>
    </source>
</evidence>
<evidence type="ECO:0000313" key="3">
    <source>
        <dbReference type="Proteomes" id="UP000297245"/>
    </source>
</evidence>
<organism evidence="2 3">
    <name type="scientific">Dendrothele bispora (strain CBS 962.96)</name>
    <dbReference type="NCBI Taxonomy" id="1314807"/>
    <lineage>
        <taxon>Eukaryota</taxon>
        <taxon>Fungi</taxon>
        <taxon>Dikarya</taxon>
        <taxon>Basidiomycota</taxon>
        <taxon>Agaricomycotina</taxon>
        <taxon>Agaricomycetes</taxon>
        <taxon>Agaricomycetidae</taxon>
        <taxon>Agaricales</taxon>
        <taxon>Agaricales incertae sedis</taxon>
        <taxon>Dendrothele</taxon>
    </lineage>
</organism>
<sequence length="352" mass="40070">MSEQPVQPASRSFQGSTTNFQPVSKTKQVPVMDINGNIASFQEVSDLPKTKQVPVMDMNGNIASFQEVSDLPFEVSTRKYRYINGTKHNHSRLSYVPHLSAKEEAEFDQLRENMHPKAKPIDYLNNLQNAKGYVTGAANISQVLRSLPRLAYRLCKALAKDMNGLGFLKRFTGWQKKHKDYVTIRVNTANDQVAVFAFHTQWMIDRLLPTSQPVSLPVAPVEGLLTDAAHKYWADPDSLLITTTVFDPLSIIAIIFLEFLMALHNLQQQKKIPLDNEMFLMVADFSDPQRIGFVGAYEDWWIQRDDNTCNREELRTAAMTLLQGCRYHFDKSVSRIAHITSVIHPETVPQFK</sequence>
<proteinExistence type="predicted"/>
<gene>
    <name evidence="2" type="ORF">K435DRAFT_881052</name>
</gene>
<feature type="region of interest" description="Disordered" evidence="1">
    <location>
        <begin position="1"/>
        <end position="24"/>
    </location>
</feature>
<dbReference type="AlphaFoldDB" id="A0A4S8KIV6"/>